<dbReference type="RefSeq" id="WP_075570427.1">
    <property type="nucleotide sequence ID" value="NZ_MSDO01000017.1"/>
</dbReference>
<name>A0A1Q8SRF3_9GAMM</name>
<protein>
    <recommendedName>
        <fullName evidence="1">DUF7079 domain-containing protein</fullName>
    </recommendedName>
</protein>
<accession>A0A1Q8SRF3</accession>
<sequence>MHHEQEIEDLVVKRGALWLALSPLWLERDPRESEYARMIREVDASELTLQQLEWIYRLEMSPVMARYQLSMAGEWRAFDETVLLTRLVRHNRKLAGWRKATWSLFSGLTTMMSRPRFNELAMRVMVARGEHPPRR</sequence>
<dbReference type="Proteomes" id="UP000186878">
    <property type="component" value="Unassembled WGS sequence"/>
</dbReference>
<evidence type="ECO:0000259" key="1">
    <source>
        <dbReference type="Pfam" id="PF23296"/>
    </source>
</evidence>
<dbReference type="AlphaFoldDB" id="A0A1Q8SRF3"/>
<organism evidence="2 3">
    <name type="scientific">Salinicola socius</name>
    <dbReference type="NCBI Taxonomy" id="404433"/>
    <lineage>
        <taxon>Bacteria</taxon>
        <taxon>Pseudomonadati</taxon>
        <taxon>Pseudomonadota</taxon>
        <taxon>Gammaproteobacteria</taxon>
        <taxon>Oceanospirillales</taxon>
        <taxon>Halomonadaceae</taxon>
        <taxon>Salinicola</taxon>
    </lineage>
</organism>
<evidence type="ECO:0000313" key="3">
    <source>
        <dbReference type="Proteomes" id="UP000186878"/>
    </source>
</evidence>
<dbReference type="EMBL" id="MSDO01000017">
    <property type="protein sequence ID" value="OLO04019.1"/>
    <property type="molecule type" value="Genomic_DNA"/>
</dbReference>
<feature type="domain" description="DUF7079" evidence="1">
    <location>
        <begin position="13"/>
        <end position="122"/>
    </location>
</feature>
<evidence type="ECO:0000313" key="2">
    <source>
        <dbReference type="EMBL" id="OLO04019.1"/>
    </source>
</evidence>
<reference evidence="2 3" key="1">
    <citation type="submission" date="2016-12" db="EMBL/GenBank/DDBJ databases">
        <title>Draft genome sequences of strains Salinicola socius SMB35, Salinicola sp. MH3R3-1 and Chromohalobacter sp. SMB17 from the Verkhnekamsk potash mining region of Russia.</title>
        <authorList>
            <person name="Mavrodi D.V."/>
            <person name="Olsson B.E."/>
            <person name="Korsakova E.S."/>
            <person name="Pyankova A."/>
            <person name="Mavrodi O.V."/>
            <person name="Plotnikova E.G."/>
        </authorList>
    </citation>
    <scope>NUCLEOTIDE SEQUENCE [LARGE SCALE GENOMIC DNA]</scope>
    <source>
        <strain evidence="2 3">SMB35</strain>
    </source>
</reference>
<dbReference type="Pfam" id="PF23296">
    <property type="entry name" value="DUF7079"/>
    <property type="match status" value="1"/>
</dbReference>
<keyword evidence="3" id="KW-1185">Reference proteome</keyword>
<proteinExistence type="predicted"/>
<gene>
    <name evidence="2" type="ORF">BTW07_12130</name>
</gene>
<comment type="caution">
    <text evidence="2">The sequence shown here is derived from an EMBL/GenBank/DDBJ whole genome shotgun (WGS) entry which is preliminary data.</text>
</comment>
<dbReference type="OrthoDB" id="6903108at2"/>
<dbReference type="InterPro" id="IPR055507">
    <property type="entry name" value="DUF7079"/>
</dbReference>